<gene>
    <name evidence="1" type="ORF">CCMP2556_LOCUS12317</name>
</gene>
<dbReference type="EMBL" id="CAXAMN010005980">
    <property type="protein sequence ID" value="CAK9015999.1"/>
    <property type="molecule type" value="Genomic_DNA"/>
</dbReference>
<feature type="non-terminal residue" evidence="1">
    <location>
        <position position="1"/>
    </location>
</feature>
<protein>
    <submittedName>
        <fullName evidence="1">Uncharacterized protein</fullName>
    </submittedName>
</protein>
<accession>A0ABP0JPM4</accession>
<dbReference type="Proteomes" id="UP001642484">
    <property type="component" value="Unassembled WGS sequence"/>
</dbReference>
<comment type="caution">
    <text evidence="1">The sequence shown here is derived from an EMBL/GenBank/DDBJ whole genome shotgun (WGS) entry which is preliminary data.</text>
</comment>
<proteinExistence type="predicted"/>
<feature type="non-terminal residue" evidence="1">
    <location>
        <position position="86"/>
    </location>
</feature>
<evidence type="ECO:0000313" key="2">
    <source>
        <dbReference type="Proteomes" id="UP001642484"/>
    </source>
</evidence>
<organism evidence="1 2">
    <name type="scientific">Durusdinium trenchii</name>
    <dbReference type="NCBI Taxonomy" id="1381693"/>
    <lineage>
        <taxon>Eukaryota</taxon>
        <taxon>Sar</taxon>
        <taxon>Alveolata</taxon>
        <taxon>Dinophyceae</taxon>
        <taxon>Suessiales</taxon>
        <taxon>Symbiodiniaceae</taxon>
        <taxon>Durusdinium</taxon>
    </lineage>
</organism>
<name>A0ABP0JPM4_9DINO</name>
<reference evidence="1 2" key="1">
    <citation type="submission" date="2024-02" db="EMBL/GenBank/DDBJ databases">
        <authorList>
            <person name="Chen Y."/>
            <person name="Shah S."/>
            <person name="Dougan E. K."/>
            <person name="Thang M."/>
            <person name="Chan C."/>
        </authorList>
    </citation>
    <scope>NUCLEOTIDE SEQUENCE [LARGE SCALE GENOMIC DNA]</scope>
</reference>
<keyword evidence="2" id="KW-1185">Reference proteome</keyword>
<sequence length="86" mass="9788">LGIVVIYRARFHGHGQVRLRECPVIGRSQNDDFVHYKDVIAGYKNIFFVAAGRGLMVESYILRNAGTIVAKMDCENTMERDMAVKR</sequence>
<evidence type="ECO:0000313" key="1">
    <source>
        <dbReference type="EMBL" id="CAK9015999.1"/>
    </source>
</evidence>